<dbReference type="PANTHER" id="PTHR45640">
    <property type="entry name" value="HEAT SHOCK PROTEIN HSP-12.2-RELATED"/>
    <property type="match status" value="1"/>
</dbReference>
<dbReference type="KEGG" id="gsh:117355087"/>
<dbReference type="Proteomes" id="UP000515159">
    <property type="component" value="Chromosome 2"/>
</dbReference>
<dbReference type="InterPro" id="IPR002068">
    <property type="entry name" value="A-crystallin/Hsp20_dom"/>
</dbReference>
<comment type="similarity">
    <text evidence="1 2">Belongs to the small heat shock protein (HSP20) family.</text>
</comment>
<dbReference type="RefSeq" id="XP_033788990.1">
    <property type="nucleotide sequence ID" value="XM_033933099.1"/>
</dbReference>
<dbReference type="AlphaFoldDB" id="A0A6P8QQZ9"/>
<evidence type="ECO:0000259" key="4">
    <source>
        <dbReference type="PROSITE" id="PS01031"/>
    </source>
</evidence>
<feature type="domain" description="SHSP" evidence="4">
    <location>
        <begin position="111"/>
        <end position="221"/>
    </location>
</feature>
<keyword evidence="5" id="KW-1185">Reference proteome</keyword>
<evidence type="ECO:0000313" key="11">
    <source>
        <dbReference type="RefSeq" id="XP_033788990.1"/>
    </source>
</evidence>
<organism evidence="5 8">
    <name type="scientific">Geotrypetes seraphini</name>
    <name type="common">Gaboon caecilian</name>
    <name type="synonym">Caecilia seraphini</name>
    <dbReference type="NCBI Taxonomy" id="260995"/>
    <lineage>
        <taxon>Eukaryota</taxon>
        <taxon>Metazoa</taxon>
        <taxon>Chordata</taxon>
        <taxon>Craniata</taxon>
        <taxon>Vertebrata</taxon>
        <taxon>Euteleostomi</taxon>
        <taxon>Amphibia</taxon>
        <taxon>Gymnophiona</taxon>
        <taxon>Geotrypetes</taxon>
    </lineage>
</organism>
<reference evidence="6 7" key="1">
    <citation type="submission" date="2025-04" db="UniProtKB">
        <authorList>
            <consortium name="RefSeq"/>
        </authorList>
    </citation>
    <scope>IDENTIFICATION</scope>
</reference>
<evidence type="ECO:0000313" key="10">
    <source>
        <dbReference type="RefSeq" id="XP_033788989.1"/>
    </source>
</evidence>
<dbReference type="RefSeq" id="XP_033788989.1">
    <property type="nucleotide sequence ID" value="XM_033933098.1"/>
</dbReference>
<evidence type="ECO:0000256" key="2">
    <source>
        <dbReference type="RuleBase" id="RU003616"/>
    </source>
</evidence>
<dbReference type="SUPFAM" id="SSF49764">
    <property type="entry name" value="HSP20-like chaperones"/>
    <property type="match status" value="1"/>
</dbReference>
<dbReference type="GO" id="GO:0051082">
    <property type="term" value="F:unfolded protein binding"/>
    <property type="evidence" value="ECO:0007669"/>
    <property type="project" value="TreeGrafter"/>
</dbReference>
<dbReference type="OrthoDB" id="1431247at2759"/>
<evidence type="ECO:0000313" key="9">
    <source>
        <dbReference type="RefSeq" id="XP_033788987.1"/>
    </source>
</evidence>
<dbReference type="InterPro" id="IPR001436">
    <property type="entry name" value="Alpha-crystallin/sHSP_animal"/>
</dbReference>
<dbReference type="GO" id="GO:0042026">
    <property type="term" value="P:protein refolding"/>
    <property type="evidence" value="ECO:0007669"/>
    <property type="project" value="TreeGrafter"/>
</dbReference>
<feature type="compositionally biased region" description="Low complexity" evidence="3">
    <location>
        <begin position="113"/>
        <end position="124"/>
    </location>
</feature>
<dbReference type="GeneID" id="117355087"/>
<dbReference type="RefSeq" id="XP_033788986.1">
    <property type="nucleotide sequence ID" value="XM_033933095.1"/>
</dbReference>
<dbReference type="RefSeq" id="XP_033788987.1">
    <property type="nucleotide sequence ID" value="XM_033933096.1"/>
</dbReference>
<name>A0A6P8QQZ9_GEOSA</name>
<evidence type="ECO:0000256" key="1">
    <source>
        <dbReference type="PROSITE-ProRule" id="PRU00285"/>
    </source>
</evidence>
<evidence type="ECO:0000313" key="5">
    <source>
        <dbReference type="Proteomes" id="UP000515159"/>
    </source>
</evidence>
<dbReference type="GO" id="GO:0005634">
    <property type="term" value="C:nucleus"/>
    <property type="evidence" value="ECO:0007669"/>
    <property type="project" value="TreeGrafter"/>
</dbReference>
<dbReference type="Pfam" id="PF00011">
    <property type="entry name" value="HSP20"/>
    <property type="match status" value="1"/>
</dbReference>
<feature type="compositionally biased region" description="Polar residues" evidence="3">
    <location>
        <begin position="56"/>
        <end position="68"/>
    </location>
</feature>
<feature type="compositionally biased region" description="Low complexity" evidence="3">
    <location>
        <begin position="69"/>
        <end position="87"/>
    </location>
</feature>
<feature type="region of interest" description="Disordered" evidence="3">
    <location>
        <begin position="56"/>
        <end position="88"/>
    </location>
</feature>
<dbReference type="RefSeq" id="XP_033788985.1">
    <property type="nucleotide sequence ID" value="XM_033933094.1"/>
</dbReference>
<dbReference type="InterPro" id="IPR008978">
    <property type="entry name" value="HSP20-like_chaperone"/>
</dbReference>
<dbReference type="PANTHER" id="PTHR45640:SF26">
    <property type="entry name" value="RE23625P"/>
    <property type="match status" value="1"/>
</dbReference>
<evidence type="ECO:0000313" key="8">
    <source>
        <dbReference type="RefSeq" id="XP_033788986.1"/>
    </source>
</evidence>
<proteinExistence type="inferred from homology"/>
<evidence type="ECO:0000313" key="6">
    <source>
        <dbReference type="RefSeq" id="XP_033788984.1"/>
    </source>
</evidence>
<dbReference type="CDD" id="cd06526">
    <property type="entry name" value="metazoan_ACD"/>
    <property type="match status" value="1"/>
</dbReference>
<dbReference type="RefSeq" id="XP_033788984.1">
    <property type="nucleotide sequence ID" value="XM_033933093.1"/>
</dbReference>
<sequence>MAAWGTFSESDDCYSVLKKDVKKMEKEMKCNMDLIENMQQAFEQCAKQCCMTSSSSEPPAHKNSSSKLPQHTQHTQQPQKTQHPQQPHMEECTCAGLTIRICHSKEPPKPAEKSSSSTKAATAAPEKKLIASVDLTGFHPDEVTAKLKERSIIVSARHEDCRDTDGKKQYCCKKYSNMFTLPPDVDDETIVCCLEDNTLKIKAACTGTQKESERCLPILSKC</sequence>
<evidence type="ECO:0000313" key="7">
    <source>
        <dbReference type="RefSeq" id="XP_033788985.1"/>
    </source>
</evidence>
<feature type="region of interest" description="Disordered" evidence="3">
    <location>
        <begin position="105"/>
        <end position="125"/>
    </location>
</feature>
<evidence type="ECO:0000256" key="3">
    <source>
        <dbReference type="SAM" id="MobiDB-lite"/>
    </source>
</evidence>
<gene>
    <name evidence="6 7 8 9 10 11" type="primary">LOC117355087</name>
</gene>
<dbReference type="GO" id="GO:0009408">
    <property type="term" value="P:response to heat"/>
    <property type="evidence" value="ECO:0007669"/>
    <property type="project" value="TreeGrafter"/>
</dbReference>
<dbReference type="PROSITE" id="PS01031">
    <property type="entry name" value="SHSP"/>
    <property type="match status" value="1"/>
</dbReference>
<dbReference type="GO" id="GO:0005737">
    <property type="term" value="C:cytoplasm"/>
    <property type="evidence" value="ECO:0007669"/>
    <property type="project" value="TreeGrafter"/>
</dbReference>
<dbReference type="Gene3D" id="2.60.40.790">
    <property type="match status" value="1"/>
</dbReference>
<protein>
    <submittedName>
        <fullName evidence="6 7">Uncharacterized protein LOC117355087</fullName>
    </submittedName>
</protein>
<accession>A0A6P8QQZ9</accession>